<dbReference type="FunFam" id="3.10.20.30:FF:000002">
    <property type="entry name" value="GTP pyrophosphokinase (RelA/SpoT)"/>
    <property type="match status" value="1"/>
</dbReference>
<dbReference type="Gene3D" id="1.10.3210.10">
    <property type="entry name" value="Hypothetical protein af1432"/>
    <property type="match status" value="1"/>
</dbReference>
<dbReference type="PANTHER" id="PTHR21262">
    <property type="entry name" value="GUANOSINE-3',5'-BIS DIPHOSPHATE 3'-PYROPHOSPHOHYDROLASE"/>
    <property type="match status" value="1"/>
</dbReference>
<dbReference type="GO" id="GO:0005886">
    <property type="term" value="C:plasma membrane"/>
    <property type="evidence" value="ECO:0007669"/>
    <property type="project" value="TreeGrafter"/>
</dbReference>
<name>A0A1F5SAE9_9BACT</name>
<dbReference type="PANTHER" id="PTHR21262:SF31">
    <property type="entry name" value="GTP PYROPHOSPHOKINASE"/>
    <property type="match status" value="1"/>
</dbReference>
<dbReference type="InterPro" id="IPR012675">
    <property type="entry name" value="Beta-grasp_dom_sf"/>
</dbReference>
<dbReference type="InterPro" id="IPR012676">
    <property type="entry name" value="TGS-like"/>
</dbReference>
<dbReference type="PROSITE" id="PS51831">
    <property type="entry name" value="HD"/>
    <property type="match status" value="1"/>
</dbReference>
<reference evidence="5 6" key="1">
    <citation type="journal article" date="2016" name="Nat. Commun.">
        <title>Thousands of microbial genomes shed light on interconnected biogeochemical processes in an aquifer system.</title>
        <authorList>
            <person name="Anantharaman K."/>
            <person name="Brown C.T."/>
            <person name="Hug L.A."/>
            <person name="Sharon I."/>
            <person name="Castelle C.J."/>
            <person name="Probst A.J."/>
            <person name="Thomas B.C."/>
            <person name="Singh A."/>
            <person name="Wilkins M.J."/>
            <person name="Karaoz U."/>
            <person name="Brodie E.L."/>
            <person name="Williams K.H."/>
            <person name="Hubbard S.S."/>
            <person name="Banfield J.F."/>
        </authorList>
    </citation>
    <scope>NUCLEOTIDE SEQUENCE [LARGE SCALE GENOMIC DNA]</scope>
</reference>
<dbReference type="InterPro" id="IPR007685">
    <property type="entry name" value="RelA_SpoT"/>
</dbReference>
<organism evidence="5 6">
    <name type="scientific">Candidatus Falkowbacteria bacterium RIFCSPHIGHO2_02_FULL_42_9</name>
    <dbReference type="NCBI Taxonomy" id="1797986"/>
    <lineage>
        <taxon>Bacteria</taxon>
        <taxon>Candidatus Falkowiibacteriota</taxon>
    </lineage>
</organism>
<proteinExistence type="inferred from homology"/>
<dbReference type="FunFam" id="3.30.460.10:FF:000001">
    <property type="entry name" value="GTP pyrophosphokinase RelA"/>
    <property type="match status" value="1"/>
</dbReference>
<dbReference type="Pfam" id="PF04607">
    <property type="entry name" value="RelA_SpoT"/>
    <property type="match status" value="1"/>
</dbReference>
<dbReference type="SUPFAM" id="SSF81301">
    <property type="entry name" value="Nucleotidyltransferase"/>
    <property type="match status" value="1"/>
</dbReference>
<dbReference type="InterPro" id="IPR003607">
    <property type="entry name" value="HD/PDEase_dom"/>
</dbReference>
<evidence type="ECO:0008006" key="7">
    <source>
        <dbReference type="Google" id="ProtNLM"/>
    </source>
</evidence>
<sequence>MTINQIINKFKENHPKADTTMLELAFEFALKAHGGQKRKNGEPYIQHCLHTAFVLAQIKADLATVMAGLLHDIPEDTEYGLADIKKNFGSEVATLVEGITKLSKIKYRGVERYRESLRKMFLAMARDLRVILIKFADRLHNLKTLKSLPLEKGQRIAKETLEIYAPIAGLLGIWRLKWQMEDLCFQHLSPEEYKKLEYIYEVKKKFANNQYIQKVKNILSAKLREAGTPYELDSRFKPLYSIHQKMQKKNRKFDEIYDVFALRVIVPDIANCYKVLGLIHSLWRPNPDRFKDYIAVPKPNGYRSLHTTVFGPEGKPTEFQIRTKEMDEGAKYGIAAHWYYKMKTKGDNSLRTQPAWIKEVLKIQKETEDAHDFIKQIKFNVFHDRIFVFSPKGDVFDLPEGATPIDFAYTVHTAIGNQAVGAMVNDKIMPLDAELKNGDLVEIITEKKRQGPNRDWLKFVKTSTARDKIKQNLKNTMIDNIKRLLPNIK</sequence>
<comment type="pathway">
    <text evidence="1">Purine metabolism.</text>
</comment>
<comment type="similarity">
    <text evidence="2">Belongs to the relA/spoT family.</text>
</comment>
<dbReference type="EMBL" id="MFFT01000006">
    <property type="protein sequence ID" value="OGF23532.1"/>
    <property type="molecule type" value="Genomic_DNA"/>
</dbReference>
<feature type="domain" description="TGS" evidence="4">
    <location>
        <begin position="384"/>
        <end position="445"/>
    </location>
</feature>
<dbReference type="CDD" id="cd01668">
    <property type="entry name" value="TGS_RSH"/>
    <property type="match status" value="1"/>
</dbReference>
<dbReference type="PROSITE" id="PS51880">
    <property type="entry name" value="TGS"/>
    <property type="match status" value="1"/>
</dbReference>
<dbReference type="InterPro" id="IPR004811">
    <property type="entry name" value="RelA/Spo_fam"/>
</dbReference>
<dbReference type="InterPro" id="IPR043519">
    <property type="entry name" value="NT_sf"/>
</dbReference>
<dbReference type="GO" id="GO:0015969">
    <property type="term" value="P:guanosine tetraphosphate metabolic process"/>
    <property type="evidence" value="ECO:0007669"/>
    <property type="project" value="InterPro"/>
</dbReference>
<dbReference type="InterPro" id="IPR033655">
    <property type="entry name" value="TGS_RelA/SpoT"/>
</dbReference>
<evidence type="ECO:0000256" key="2">
    <source>
        <dbReference type="RuleBase" id="RU003847"/>
    </source>
</evidence>
<dbReference type="InterPro" id="IPR004095">
    <property type="entry name" value="TGS"/>
</dbReference>
<dbReference type="AlphaFoldDB" id="A0A1F5SAE9"/>
<comment type="function">
    <text evidence="2">In eubacteria ppGpp (guanosine 3'-diphosphate 5'-diphosphate) is a mediator of the stringent response that coordinates a variety of cellular activities in response to changes in nutritional abundance.</text>
</comment>
<dbReference type="CDD" id="cd05399">
    <property type="entry name" value="NT_Rel-Spo_like"/>
    <property type="match status" value="1"/>
</dbReference>
<feature type="domain" description="HD" evidence="3">
    <location>
        <begin position="44"/>
        <end position="142"/>
    </location>
</feature>
<comment type="caution">
    <text evidence="5">The sequence shown here is derived from an EMBL/GenBank/DDBJ whole genome shotgun (WGS) entry which is preliminary data.</text>
</comment>
<evidence type="ECO:0000259" key="4">
    <source>
        <dbReference type="PROSITE" id="PS51880"/>
    </source>
</evidence>
<dbReference type="Proteomes" id="UP000176877">
    <property type="component" value="Unassembled WGS sequence"/>
</dbReference>
<dbReference type="Pfam" id="PF13328">
    <property type="entry name" value="HD_4"/>
    <property type="match status" value="1"/>
</dbReference>
<dbReference type="FunFam" id="1.10.3210.10:FF:000001">
    <property type="entry name" value="GTP pyrophosphokinase RelA"/>
    <property type="match status" value="1"/>
</dbReference>
<protein>
    <recommendedName>
        <fullName evidence="7">TGS domain-containing protein</fullName>
    </recommendedName>
</protein>
<evidence type="ECO:0000313" key="6">
    <source>
        <dbReference type="Proteomes" id="UP000176877"/>
    </source>
</evidence>
<dbReference type="CDD" id="cd00077">
    <property type="entry name" value="HDc"/>
    <property type="match status" value="1"/>
</dbReference>
<evidence type="ECO:0000259" key="3">
    <source>
        <dbReference type="PROSITE" id="PS51831"/>
    </source>
</evidence>
<dbReference type="SUPFAM" id="SSF81271">
    <property type="entry name" value="TGS-like"/>
    <property type="match status" value="1"/>
</dbReference>
<dbReference type="Pfam" id="PF02824">
    <property type="entry name" value="TGS"/>
    <property type="match status" value="1"/>
</dbReference>
<dbReference type="SMART" id="SM00954">
    <property type="entry name" value="RelA_SpoT"/>
    <property type="match status" value="1"/>
</dbReference>
<dbReference type="Gene3D" id="3.30.460.10">
    <property type="entry name" value="Beta Polymerase, domain 2"/>
    <property type="match status" value="1"/>
</dbReference>
<dbReference type="SMART" id="SM00471">
    <property type="entry name" value="HDc"/>
    <property type="match status" value="1"/>
</dbReference>
<evidence type="ECO:0000313" key="5">
    <source>
        <dbReference type="EMBL" id="OGF23532.1"/>
    </source>
</evidence>
<accession>A0A1F5SAE9</accession>
<gene>
    <name evidence="5" type="ORF">A3D45_01380</name>
</gene>
<dbReference type="NCBIfam" id="TIGR00691">
    <property type="entry name" value="spoT_relA"/>
    <property type="match status" value="1"/>
</dbReference>
<dbReference type="Gene3D" id="3.10.20.30">
    <property type="match status" value="1"/>
</dbReference>
<dbReference type="SUPFAM" id="SSF109604">
    <property type="entry name" value="HD-domain/PDEase-like"/>
    <property type="match status" value="1"/>
</dbReference>
<evidence type="ECO:0000256" key="1">
    <source>
        <dbReference type="ARBA" id="ARBA00025704"/>
    </source>
</evidence>
<dbReference type="InterPro" id="IPR006674">
    <property type="entry name" value="HD_domain"/>
</dbReference>